<dbReference type="Gene3D" id="1.20.1640.10">
    <property type="entry name" value="Multidrug efflux transporter AcrB transmembrane domain"/>
    <property type="match status" value="2"/>
</dbReference>
<evidence type="ECO:0000313" key="3">
    <source>
        <dbReference type="Proteomes" id="UP001595379"/>
    </source>
</evidence>
<reference evidence="3" key="1">
    <citation type="journal article" date="2019" name="Int. J. Syst. Evol. Microbiol.">
        <title>The Global Catalogue of Microorganisms (GCM) 10K type strain sequencing project: providing services to taxonomists for standard genome sequencing and annotation.</title>
        <authorList>
            <consortium name="The Broad Institute Genomics Platform"/>
            <consortium name="The Broad Institute Genome Sequencing Center for Infectious Disease"/>
            <person name="Wu L."/>
            <person name="Ma J."/>
        </authorList>
    </citation>
    <scope>NUCLEOTIDE SEQUENCE [LARGE SCALE GENOMIC DNA]</scope>
    <source>
        <strain evidence="3">KCTC 52487</strain>
    </source>
</reference>
<keyword evidence="3" id="KW-1185">Reference proteome</keyword>
<dbReference type="PANTHER" id="PTHR32063">
    <property type="match status" value="1"/>
</dbReference>
<feature type="transmembrane region" description="Helical" evidence="1">
    <location>
        <begin position="899"/>
        <end position="919"/>
    </location>
</feature>
<feature type="transmembrane region" description="Helical" evidence="1">
    <location>
        <begin position="362"/>
        <end position="381"/>
    </location>
</feature>
<sequence>MSTGEKPISGAGIVGWFAQNAVAANVLMVILIAAGLITIARTNAEVFPTIDPRTITVSVIYGGASPDEIESSITRRAEEAIIGIEGVRRVSSRAVEGSGTVTVELTDFADASTVADEVQSAIDQLVDFPPENAEAPVVRVVSVASNVVRLVVTGDVGELALRRAAERLERDLIALENVTTVTIQGARDYEISIEISQSVLRQYGLTIEQVSNAIRATSVNLSGGSVRTSAGDILLRTDEEVQDAGEFGEIVILSDFEGQRVRLRDIATIRDGFEDAQLINSFNGRPAIFLQVARSESEDAFDVGNAVEDYVSAYRPAPGLEVLVVGDDTERISDRINLLVRNALMGLALVFVFLSVTLDLRLAFWTTVGIPVAFIGGFLIFGQFTTINMTALFGLIMVLGIVVDDAIVVGENIYERQTNHGLGMAGAIDGARTVLAPVTIGILTTIAIFAPLLFMGGVLGQLLQPVPIVVISVLLLSLAEVFLILPSHLAHGGEWTVGPMKKLKLAVQGGLNTVRDAVVIPVVRFAVRMPYFVIAAAISILLVAAGVVTGGHIRFVFFPTVEGEEVVVELEMPRGTAFAQTERAMNQVVQAGLEAVGGESSPLYRSLSVTIGGQLASGFGVDGTIIGAELATATLELAPASERDVTSAEIERRWREAAGDIPGVRSLVFTSAGLSGGDDLSFNLAHADTDQLLSAVDEFVAALGGIEGVTEIETNNELGSRQLSFALTEAGIAAGLTVRDLGMQVRQAYFGEEVQRIQRGSEEVRVFVRLPEAERRSLTDLASMRIAIPGGGEADLRTVARVEETRSNAAIDRVDGRRVITVTADVDEAITTPNAVTALLEDRILPGLASRHTGLSVSAEGQARDQAEDLRSLMNNLILGIMVMYVLLASTLRSYTQPIVILLAIPFGGVGALIGHMLLGFDLSFLSLFGMVALAGVVVNDSVVLIDYFNLLQRDGRGSTLDNIVEAVRRRFRPILLTTLTTFIGLVPMIAETSVQAQFLIPMAVSIAFGIVFASLIVLVMVPAFLALGATKAAVSVEAVH</sequence>
<feature type="transmembrane region" description="Helical" evidence="1">
    <location>
        <begin position="505"/>
        <end position="523"/>
    </location>
</feature>
<dbReference type="Gene3D" id="3.30.2090.10">
    <property type="entry name" value="Multidrug efflux transporter AcrB TolC docking domain, DN and DC subdomains"/>
    <property type="match status" value="2"/>
</dbReference>
<dbReference type="SUPFAM" id="SSF82693">
    <property type="entry name" value="Multidrug efflux transporter AcrB pore domain, PN1, PN2, PC1 and PC2 subdomains"/>
    <property type="match status" value="3"/>
</dbReference>
<name>A0ABV7A0S4_9PROT</name>
<dbReference type="Pfam" id="PF00873">
    <property type="entry name" value="ACR_tran"/>
    <property type="match status" value="1"/>
</dbReference>
<evidence type="ECO:0000256" key="1">
    <source>
        <dbReference type="SAM" id="Phobius"/>
    </source>
</evidence>
<comment type="caution">
    <text evidence="2">The sequence shown here is derived from an EMBL/GenBank/DDBJ whole genome shotgun (WGS) entry which is preliminary data.</text>
</comment>
<dbReference type="InterPro" id="IPR001036">
    <property type="entry name" value="Acrflvin-R"/>
</dbReference>
<dbReference type="SUPFAM" id="SSF82866">
    <property type="entry name" value="Multidrug efflux transporter AcrB transmembrane domain"/>
    <property type="match status" value="2"/>
</dbReference>
<dbReference type="SUPFAM" id="SSF82714">
    <property type="entry name" value="Multidrug efflux transporter AcrB TolC docking domain, DN and DC subdomains"/>
    <property type="match status" value="2"/>
</dbReference>
<dbReference type="Gene3D" id="3.30.70.1440">
    <property type="entry name" value="Multidrug efflux transporter AcrB pore domain"/>
    <property type="match status" value="1"/>
</dbReference>
<feature type="transmembrane region" description="Helical" evidence="1">
    <location>
        <begin position="873"/>
        <end position="892"/>
    </location>
</feature>
<dbReference type="Gene3D" id="3.30.70.1430">
    <property type="entry name" value="Multidrug efflux transporter AcrB pore domain"/>
    <property type="match status" value="2"/>
</dbReference>
<evidence type="ECO:0000313" key="2">
    <source>
        <dbReference type="EMBL" id="MFC2927257.1"/>
    </source>
</evidence>
<keyword evidence="1" id="KW-0812">Transmembrane</keyword>
<protein>
    <submittedName>
        <fullName evidence="2">Efflux RND transporter permease subunit</fullName>
    </submittedName>
</protein>
<feature type="transmembrane region" description="Helical" evidence="1">
    <location>
        <begin position="20"/>
        <end position="40"/>
    </location>
</feature>
<dbReference type="RefSeq" id="WP_343163245.1">
    <property type="nucleotide sequence ID" value="NZ_JBHRSV010000028.1"/>
</dbReference>
<dbReference type="PANTHER" id="PTHR32063:SF33">
    <property type="entry name" value="RND SUPERFAMILY EFFLUX PUMP PERMEASE COMPONENT"/>
    <property type="match status" value="1"/>
</dbReference>
<accession>A0ABV7A0S4</accession>
<keyword evidence="1" id="KW-0472">Membrane</keyword>
<dbReference type="PRINTS" id="PR00702">
    <property type="entry name" value="ACRIFLAVINRP"/>
</dbReference>
<organism evidence="2 3">
    <name type="scientific">Hyphobacterium vulgare</name>
    <dbReference type="NCBI Taxonomy" id="1736751"/>
    <lineage>
        <taxon>Bacteria</taxon>
        <taxon>Pseudomonadati</taxon>
        <taxon>Pseudomonadota</taxon>
        <taxon>Alphaproteobacteria</taxon>
        <taxon>Maricaulales</taxon>
        <taxon>Maricaulaceae</taxon>
        <taxon>Hyphobacterium</taxon>
    </lineage>
</organism>
<feature type="transmembrane region" description="Helical" evidence="1">
    <location>
        <begin position="393"/>
        <end position="414"/>
    </location>
</feature>
<gene>
    <name evidence="2" type="ORF">ACFOOR_14210</name>
</gene>
<feature type="transmembrane region" description="Helical" evidence="1">
    <location>
        <begin position="338"/>
        <end position="356"/>
    </location>
</feature>
<dbReference type="InterPro" id="IPR027463">
    <property type="entry name" value="AcrB_DN_DC_subdom"/>
</dbReference>
<dbReference type="Proteomes" id="UP001595379">
    <property type="component" value="Unassembled WGS sequence"/>
</dbReference>
<feature type="transmembrane region" description="Helical" evidence="1">
    <location>
        <begin position="434"/>
        <end position="454"/>
    </location>
</feature>
<keyword evidence="1" id="KW-1133">Transmembrane helix</keyword>
<feature type="transmembrane region" description="Helical" evidence="1">
    <location>
        <begin position="466"/>
        <end position="485"/>
    </location>
</feature>
<feature type="transmembrane region" description="Helical" evidence="1">
    <location>
        <begin position="925"/>
        <end position="951"/>
    </location>
</feature>
<proteinExistence type="predicted"/>
<dbReference type="EMBL" id="JBHRSV010000028">
    <property type="protein sequence ID" value="MFC2927257.1"/>
    <property type="molecule type" value="Genomic_DNA"/>
</dbReference>
<dbReference type="Gene3D" id="3.30.70.1320">
    <property type="entry name" value="Multidrug efflux transporter AcrB pore domain like"/>
    <property type="match status" value="1"/>
</dbReference>
<feature type="transmembrane region" description="Helical" evidence="1">
    <location>
        <begin position="972"/>
        <end position="991"/>
    </location>
</feature>
<feature type="transmembrane region" description="Helical" evidence="1">
    <location>
        <begin position="530"/>
        <end position="553"/>
    </location>
</feature>
<feature type="transmembrane region" description="Helical" evidence="1">
    <location>
        <begin position="1003"/>
        <end position="1028"/>
    </location>
</feature>